<dbReference type="PANTHER" id="PTHR47237:SF1">
    <property type="entry name" value="SLL0310 PROTEIN"/>
    <property type="match status" value="1"/>
</dbReference>
<name>A0A1X2J054_9FUNG</name>
<dbReference type="PROSITE" id="PS51186">
    <property type="entry name" value="GNAT"/>
    <property type="match status" value="1"/>
</dbReference>
<dbReference type="InterPro" id="IPR000182">
    <property type="entry name" value="GNAT_dom"/>
</dbReference>
<dbReference type="SUPFAM" id="SSF55729">
    <property type="entry name" value="Acyl-CoA N-acyltransferases (Nat)"/>
    <property type="match status" value="1"/>
</dbReference>
<comment type="caution">
    <text evidence="2">The sequence shown here is derived from an EMBL/GenBank/DDBJ whole genome shotgun (WGS) entry which is preliminary data.</text>
</comment>
<dbReference type="CDD" id="cd04301">
    <property type="entry name" value="NAT_SF"/>
    <property type="match status" value="1"/>
</dbReference>
<keyword evidence="3" id="KW-1185">Reference proteome</keyword>
<feature type="domain" description="N-acetyltransferase" evidence="1">
    <location>
        <begin position="5"/>
        <end position="156"/>
    </location>
</feature>
<dbReference type="OrthoDB" id="5771378at2759"/>
<dbReference type="Proteomes" id="UP000193560">
    <property type="component" value="Unassembled WGS sequence"/>
</dbReference>
<evidence type="ECO:0000313" key="3">
    <source>
        <dbReference type="Proteomes" id="UP000193560"/>
    </source>
</evidence>
<reference evidence="2 3" key="1">
    <citation type="submission" date="2016-07" db="EMBL/GenBank/DDBJ databases">
        <title>Pervasive Adenine N6-methylation of Active Genes in Fungi.</title>
        <authorList>
            <consortium name="DOE Joint Genome Institute"/>
            <person name="Mondo S.J."/>
            <person name="Dannebaum R.O."/>
            <person name="Kuo R.C."/>
            <person name="Labutti K."/>
            <person name="Haridas S."/>
            <person name="Kuo A."/>
            <person name="Salamov A."/>
            <person name="Ahrendt S.R."/>
            <person name="Lipzen A."/>
            <person name="Sullivan W."/>
            <person name="Andreopoulos W.B."/>
            <person name="Clum A."/>
            <person name="Lindquist E."/>
            <person name="Daum C."/>
            <person name="Ramamoorthy G.K."/>
            <person name="Gryganskyi A."/>
            <person name="Culley D."/>
            <person name="Magnuson J.K."/>
            <person name="James T.Y."/>
            <person name="O'Malley M.A."/>
            <person name="Stajich J.E."/>
            <person name="Spatafora J.W."/>
            <person name="Visel A."/>
            <person name="Grigoriev I.V."/>
        </authorList>
    </citation>
    <scope>NUCLEOTIDE SEQUENCE [LARGE SCALE GENOMIC DNA]</scope>
    <source>
        <strain evidence="2 3">NRRL 1336</strain>
    </source>
</reference>
<dbReference type="InterPro" id="IPR016181">
    <property type="entry name" value="Acyl_CoA_acyltransferase"/>
</dbReference>
<dbReference type="Gene3D" id="3.40.630.90">
    <property type="match status" value="1"/>
</dbReference>
<dbReference type="STRING" id="90262.A0A1X2J054"/>
<dbReference type="Gene3D" id="3.40.630.30">
    <property type="match status" value="1"/>
</dbReference>
<sequence>MDPTFTIRPCKDVDEASYYFLKWPVQEGWNHSTDDAEIRHAFYPCDPDGFMLATITNKDDGQETVVGMVLALKHTKDLAWIGCFIVAEQYRGAGYGRRIFQHAMDYLEGTRYIGLDAKLEKVKSYERVGFELTGGWTGKTYRGDIVRDVLNKLKGDNYTDVNILDWQDDGGDDHQALEQLALLDQQHSGYYRPEFWTHWMRLHTTAVAGYKARDYGRYAVKVLNADGGVAHFATIRPAVKGFVITLISGDLHVAEALLRHMAQWIIDSASDSSTWLLPKDHRMVINGNGCATNQACMDLYQGLGFEWVSTRERMFFKGVHPSTDPSGLYSIASLTVG</sequence>
<evidence type="ECO:0000259" key="1">
    <source>
        <dbReference type="PROSITE" id="PS51186"/>
    </source>
</evidence>
<dbReference type="GO" id="GO:0016747">
    <property type="term" value="F:acyltransferase activity, transferring groups other than amino-acyl groups"/>
    <property type="evidence" value="ECO:0007669"/>
    <property type="project" value="InterPro"/>
</dbReference>
<gene>
    <name evidence="2" type="ORF">BCR42DRAFT_3992</name>
</gene>
<proteinExistence type="predicted"/>
<evidence type="ECO:0000313" key="2">
    <source>
        <dbReference type="EMBL" id="ORZ25227.1"/>
    </source>
</evidence>
<dbReference type="EMBL" id="MCGE01000001">
    <property type="protein sequence ID" value="ORZ25227.1"/>
    <property type="molecule type" value="Genomic_DNA"/>
</dbReference>
<dbReference type="InterPro" id="IPR052729">
    <property type="entry name" value="Acyl/Acetyltrans_Enzymes"/>
</dbReference>
<dbReference type="PANTHER" id="PTHR47237">
    <property type="entry name" value="SLL0310 PROTEIN"/>
    <property type="match status" value="1"/>
</dbReference>
<dbReference type="Pfam" id="PF00583">
    <property type="entry name" value="Acetyltransf_1"/>
    <property type="match status" value="1"/>
</dbReference>
<protein>
    <recommendedName>
        <fullName evidence="1">N-acetyltransferase domain-containing protein</fullName>
    </recommendedName>
</protein>
<organism evidence="2 3">
    <name type="scientific">Absidia repens</name>
    <dbReference type="NCBI Taxonomy" id="90262"/>
    <lineage>
        <taxon>Eukaryota</taxon>
        <taxon>Fungi</taxon>
        <taxon>Fungi incertae sedis</taxon>
        <taxon>Mucoromycota</taxon>
        <taxon>Mucoromycotina</taxon>
        <taxon>Mucoromycetes</taxon>
        <taxon>Mucorales</taxon>
        <taxon>Cunninghamellaceae</taxon>
        <taxon>Absidia</taxon>
    </lineage>
</organism>
<dbReference type="AlphaFoldDB" id="A0A1X2J054"/>
<accession>A0A1X2J054</accession>